<dbReference type="Gene3D" id="3.40.47.10">
    <property type="match status" value="1"/>
</dbReference>
<dbReference type="InterPro" id="IPR020841">
    <property type="entry name" value="PKS_Beta-ketoAc_synthase_dom"/>
</dbReference>
<gene>
    <name evidence="5" type="ORF">TCE0_015f03174</name>
</gene>
<evidence type="ECO:0000256" key="1">
    <source>
        <dbReference type="ARBA" id="ARBA00022450"/>
    </source>
</evidence>
<evidence type="ECO:0000256" key="3">
    <source>
        <dbReference type="RuleBase" id="RU003694"/>
    </source>
</evidence>
<keyword evidence="1" id="KW-0596">Phosphopantetheine</keyword>
<dbReference type="Proteomes" id="UP000053095">
    <property type="component" value="Unassembled WGS sequence"/>
</dbReference>
<dbReference type="PANTHER" id="PTHR43775">
    <property type="entry name" value="FATTY ACID SYNTHASE"/>
    <property type="match status" value="1"/>
</dbReference>
<evidence type="ECO:0000313" key="5">
    <source>
        <dbReference type="EMBL" id="GAM35117.1"/>
    </source>
</evidence>
<dbReference type="Pfam" id="PF02801">
    <property type="entry name" value="Ketoacyl-synt_C"/>
    <property type="match status" value="1"/>
</dbReference>
<protein>
    <recommendedName>
        <fullName evidence="4">Ketosynthase family 3 (KS3) domain-containing protein</fullName>
    </recommendedName>
</protein>
<dbReference type="InterPro" id="IPR014031">
    <property type="entry name" value="Ketoacyl_synth_C"/>
</dbReference>
<sequence length="247" mass="25836">MGLSQSILSNRVSNFLNINGPSMTIDTACSGSLVSLDVACRFLDSNQADAMLVGGASMWLSPEHNEEVSTMNMTMSPSAKCQSFDANEDEYVKAEGINVVCIKRLEDAIHDNDPIRAIIRGTASNASGRTAGIANPSSEAQASVTQRAYKNAGISGFEATQSVECHGTGTLAGGPIEVRGVVSVFGPGPQPGQELIIESIKSNIGHSEAAAGLSGLFKAAMVLERGQFDHVGYHICAGKAPRSYSGR</sequence>
<accession>A0A6V8H1X0</accession>
<dbReference type="Pfam" id="PF00109">
    <property type="entry name" value="ketoacyl-synt"/>
    <property type="match status" value="1"/>
</dbReference>
<dbReference type="InterPro" id="IPR014030">
    <property type="entry name" value="Ketoacyl_synth_N"/>
</dbReference>
<dbReference type="AlphaFoldDB" id="A0A6V8H1X0"/>
<dbReference type="InterPro" id="IPR050091">
    <property type="entry name" value="PKS_NRPS_Biosynth_Enz"/>
</dbReference>
<dbReference type="SUPFAM" id="SSF53901">
    <property type="entry name" value="Thiolase-like"/>
    <property type="match status" value="1"/>
</dbReference>
<dbReference type="GO" id="GO:0006633">
    <property type="term" value="P:fatty acid biosynthetic process"/>
    <property type="evidence" value="ECO:0007669"/>
    <property type="project" value="TreeGrafter"/>
</dbReference>
<dbReference type="EMBL" id="DF933811">
    <property type="protein sequence ID" value="GAM35117.1"/>
    <property type="molecule type" value="Genomic_DNA"/>
</dbReference>
<dbReference type="SMART" id="SM00825">
    <property type="entry name" value="PKS_KS"/>
    <property type="match status" value="1"/>
</dbReference>
<dbReference type="InterPro" id="IPR016039">
    <property type="entry name" value="Thiolase-like"/>
</dbReference>
<reference evidence="6" key="1">
    <citation type="journal article" date="2015" name="Genome Announc.">
        <title>Draft genome sequence of Talaromyces cellulolyticus strain Y-94, a source of lignocellulosic biomass-degrading enzymes.</title>
        <authorList>
            <person name="Fujii T."/>
            <person name="Koike H."/>
            <person name="Sawayama S."/>
            <person name="Yano S."/>
            <person name="Inoue H."/>
        </authorList>
    </citation>
    <scope>NUCLEOTIDE SEQUENCE [LARGE SCALE GENOMIC DNA]</scope>
    <source>
        <strain evidence="6">Y-94</strain>
    </source>
</reference>
<name>A0A6V8H1X0_TALPI</name>
<keyword evidence="3" id="KW-0808">Transferase</keyword>
<evidence type="ECO:0000256" key="2">
    <source>
        <dbReference type="ARBA" id="ARBA00022553"/>
    </source>
</evidence>
<evidence type="ECO:0000259" key="4">
    <source>
        <dbReference type="PROSITE" id="PS52004"/>
    </source>
</evidence>
<comment type="similarity">
    <text evidence="3">Belongs to the thiolase-like superfamily. Beta-ketoacyl-ACP synthases family.</text>
</comment>
<comment type="caution">
    <text evidence="5">The sequence shown here is derived from an EMBL/GenBank/DDBJ whole genome shotgun (WGS) entry which is preliminary data.</text>
</comment>
<dbReference type="PANTHER" id="PTHR43775:SF18">
    <property type="entry name" value="ENZYME, PUTATIVE (JCVI)-RELATED"/>
    <property type="match status" value="1"/>
</dbReference>
<keyword evidence="6" id="KW-1185">Reference proteome</keyword>
<organism evidence="5 6">
    <name type="scientific">Talaromyces pinophilus</name>
    <name type="common">Penicillium pinophilum</name>
    <dbReference type="NCBI Taxonomy" id="128442"/>
    <lineage>
        <taxon>Eukaryota</taxon>
        <taxon>Fungi</taxon>
        <taxon>Dikarya</taxon>
        <taxon>Ascomycota</taxon>
        <taxon>Pezizomycotina</taxon>
        <taxon>Eurotiomycetes</taxon>
        <taxon>Eurotiomycetidae</taxon>
        <taxon>Eurotiales</taxon>
        <taxon>Trichocomaceae</taxon>
        <taxon>Talaromyces</taxon>
        <taxon>Talaromyces sect. Talaromyces</taxon>
    </lineage>
</organism>
<dbReference type="GO" id="GO:0044550">
    <property type="term" value="P:secondary metabolite biosynthetic process"/>
    <property type="evidence" value="ECO:0007669"/>
    <property type="project" value="TreeGrafter"/>
</dbReference>
<proteinExistence type="inferred from homology"/>
<dbReference type="PROSITE" id="PS52004">
    <property type="entry name" value="KS3_2"/>
    <property type="match status" value="1"/>
</dbReference>
<feature type="domain" description="Ketosynthase family 3 (KS3)" evidence="4">
    <location>
        <begin position="1"/>
        <end position="247"/>
    </location>
</feature>
<dbReference type="CDD" id="cd00833">
    <property type="entry name" value="PKS"/>
    <property type="match status" value="1"/>
</dbReference>
<keyword evidence="2" id="KW-0597">Phosphoprotein</keyword>
<evidence type="ECO:0000313" key="6">
    <source>
        <dbReference type="Proteomes" id="UP000053095"/>
    </source>
</evidence>
<dbReference type="GO" id="GO:0004312">
    <property type="term" value="F:fatty acid synthase activity"/>
    <property type="evidence" value="ECO:0007669"/>
    <property type="project" value="TreeGrafter"/>
</dbReference>